<dbReference type="Pfam" id="PF00619">
    <property type="entry name" value="CARD"/>
    <property type="match status" value="1"/>
</dbReference>
<dbReference type="Proteomes" id="UP001233172">
    <property type="component" value="Unassembled WGS sequence"/>
</dbReference>
<evidence type="ECO:0000256" key="1">
    <source>
        <dbReference type="SAM" id="Coils"/>
    </source>
</evidence>
<reference evidence="3" key="2">
    <citation type="submission" date="2023-04" db="EMBL/GenBank/DDBJ databases">
        <authorList>
            <person name="Bu L."/>
            <person name="Lu L."/>
            <person name="Laidemitt M.R."/>
            <person name="Zhang S.M."/>
            <person name="Mutuku M."/>
            <person name="Mkoji G."/>
            <person name="Steinauer M."/>
            <person name="Loker E.S."/>
        </authorList>
    </citation>
    <scope>NUCLEOTIDE SEQUENCE</scope>
    <source>
        <strain evidence="3">KasaAsao</strain>
        <tissue evidence="3">Whole Snail</tissue>
    </source>
</reference>
<feature type="domain" description="CARD" evidence="2">
    <location>
        <begin position="6"/>
        <end position="96"/>
    </location>
</feature>
<dbReference type="AlphaFoldDB" id="A0AAD8C2E3"/>
<feature type="non-terminal residue" evidence="3">
    <location>
        <position position="271"/>
    </location>
</feature>
<organism evidence="3 4">
    <name type="scientific">Biomphalaria pfeifferi</name>
    <name type="common">Bloodfluke planorb</name>
    <name type="synonym">Freshwater snail</name>
    <dbReference type="NCBI Taxonomy" id="112525"/>
    <lineage>
        <taxon>Eukaryota</taxon>
        <taxon>Metazoa</taxon>
        <taxon>Spiralia</taxon>
        <taxon>Lophotrochozoa</taxon>
        <taxon>Mollusca</taxon>
        <taxon>Gastropoda</taxon>
        <taxon>Heterobranchia</taxon>
        <taxon>Euthyneura</taxon>
        <taxon>Panpulmonata</taxon>
        <taxon>Hygrophila</taxon>
        <taxon>Lymnaeoidea</taxon>
        <taxon>Planorbidae</taxon>
        <taxon>Biomphalaria</taxon>
    </lineage>
</organism>
<feature type="coiled-coil region" evidence="1">
    <location>
        <begin position="130"/>
        <end position="164"/>
    </location>
</feature>
<keyword evidence="1" id="KW-0175">Coiled coil</keyword>
<proteinExistence type="predicted"/>
<comment type="caution">
    <text evidence="3">The sequence shown here is derived from an EMBL/GenBank/DDBJ whole genome shotgun (WGS) entry which is preliminary data.</text>
</comment>
<dbReference type="EMBL" id="JASAOG010000015">
    <property type="protein sequence ID" value="KAK0065038.1"/>
    <property type="molecule type" value="Genomic_DNA"/>
</dbReference>
<dbReference type="InterPro" id="IPR001315">
    <property type="entry name" value="CARD"/>
</dbReference>
<evidence type="ECO:0000313" key="4">
    <source>
        <dbReference type="Proteomes" id="UP001233172"/>
    </source>
</evidence>
<reference evidence="3" key="1">
    <citation type="journal article" date="2023" name="PLoS Negl. Trop. Dis.">
        <title>A genome sequence for Biomphalaria pfeifferi, the major vector snail for the human-infecting parasite Schistosoma mansoni.</title>
        <authorList>
            <person name="Bu L."/>
            <person name="Lu L."/>
            <person name="Laidemitt M.R."/>
            <person name="Zhang S.M."/>
            <person name="Mutuku M."/>
            <person name="Mkoji G."/>
            <person name="Steinauer M."/>
            <person name="Loker E.S."/>
        </authorList>
    </citation>
    <scope>NUCLEOTIDE SEQUENCE</scope>
    <source>
        <strain evidence="3">KasaAsao</strain>
    </source>
</reference>
<evidence type="ECO:0000313" key="3">
    <source>
        <dbReference type="EMBL" id="KAK0065038.1"/>
    </source>
</evidence>
<name>A0AAD8C2E3_BIOPF</name>
<dbReference type="PROSITE" id="PS50209">
    <property type="entry name" value="CARD"/>
    <property type="match status" value="1"/>
</dbReference>
<accession>A0AAD8C2E3</accession>
<gene>
    <name evidence="3" type="ORF">Bpfe_005596</name>
</gene>
<dbReference type="GO" id="GO:0042981">
    <property type="term" value="P:regulation of apoptotic process"/>
    <property type="evidence" value="ECO:0007669"/>
    <property type="project" value="InterPro"/>
</dbReference>
<dbReference type="InterPro" id="IPR011029">
    <property type="entry name" value="DEATH-like_dom_sf"/>
</dbReference>
<dbReference type="SUPFAM" id="SSF47986">
    <property type="entry name" value="DEATH domain"/>
    <property type="match status" value="1"/>
</dbReference>
<protein>
    <submittedName>
        <fullName evidence="3">Death domain-containing protein CRADD</fullName>
    </submittedName>
</protein>
<dbReference type="CDD" id="cd01671">
    <property type="entry name" value="CARD"/>
    <property type="match status" value="1"/>
</dbReference>
<keyword evidence="4" id="KW-1185">Reference proteome</keyword>
<evidence type="ECO:0000259" key="2">
    <source>
        <dbReference type="PROSITE" id="PS50209"/>
    </source>
</evidence>
<sequence>MSKGRLKLKDEACIQQNYVYLKENLEALDLVDYLFQCGVVTTHDKEQIYAEKIKKHRNEILLNILLNSGAGDSFEIFLKSLETQYQIILQRLLEKSKTLKDATNQGQGDTILKKENDTLLEALAVEKEKNIKLNIEIEGLTKSLKETQERNMLLQEENDHLKKTQRCLKCRQEDVYRECDSKRVSGCLISQDNTKEKTFIEDTEDATPEFVCELTGLSEIKCVDDCLHIIGQHDHQITKNGETDLLMCKAGFLCGCDKSYIGLLNLDHQKI</sequence>
<dbReference type="Gene3D" id="1.10.533.10">
    <property type="entry name" value="Death Domain, Fas"/>
    <property type="match status" value="1"/>
</dbReference>